<organism evidence="9 10">
    <name type="scientific">Rhypophila decipiens</name>
    <dbReference type="NCBI Taxonomy" id="261697"/>
    <lineage>
        <taxon>Eukaryota</taxon>
        <taxon>Fungi</taxon>
        <taxon>Dikarya</taxon>
        <taxon>Ascomycota</taxon>
        <taxon>Pezizomycotina</taxon>
        <taxon>Sordariomycetes</taxon>
        <taxon>Sordariomycetidae</taxon>
        <taxon>Sordariales</taxon>
        <taxon>Naviculisporaceae</taxon>
        <taxon>Rhypophila</taxon>
    </lineage>
</organism>
<dbReference type="InterPro" id="IPR001128">
    <property type="entry name" value="Cyt_P450"/>
</dbReference>
<dbReference type="GO" id="GO:0020037">
    <property type="term" value="F:heme binding"/>
    <property type="evidence" value="ECO:0007669"/>
    <property type="project" value="InterPro"/>
</dbReference>
<evidence type="ECO:0000313" key="9">
    <source>
        <dbReference type="EMBL" id="KAK4210616.1"/>
    </source>
</evidence>
<dbReference type="InterPro" id="IPR036396">
    <property type="entry name" value="Cyt_P450_sf"/>
</dbReference>
<name>A0AAN6Y3D7_9PEZI</name>
<keyword evidence="3 8" id="KW-0349">Heme</keyword>
<keyword evidence="4 8" id="KW-0479">Metal-binding</keyword>
<evidence type="ECO:0000256" key="7">
    <source>
        <dbReference type="ARBA" id="ARBA00023033"/>
    </source>
</evidence>
<dbReference type="Pfam" id="PF00067">
    <property type="entry name" value="p450"/>
    <property type="match status" value="1"/>
</dbReference>
<gene>
    <name evidence="9" type="ORF">QBC37DRAFT_292093</name>
</gene>
<dbReference type="InterPro" id="IPR002403">
    <property type="entry name" value="Cyt_P450_E_grp-IV"/>
</dbReference>
<sequence length="551" mass="61742">MENFFTTIFQHKEAGENRTQNVNSYQGGLGGLFHQYPAQCLGTSLLVAVLTLMLLVSTSFLSANTKGKTGRIPEINPIGNIFTTSKKQSAIAAYLTNARGLVTGWFAQNPGTPARLHTQIGTVVVLPSSMADEISHDERFHLRQQTAKTFNAHLPGFEVFRDDYNNELMKNVVAKYLNKQLVKVTGLLSEEMDCALGELFTSPFECQKEKGEDWFEIPLHRTALQIVARLSGRVFLGEQLGRDPEWLRITAGYAGVVTMAFADLSRWPAWLRSTANRFLPRCKASRAYMDDVRRKLRPVIAERRQKAQNAGAGLQEYNDAIEWFELESQGKPYDPEIVQLSLSLAAVHTAGDLLAQTLTEIATHGEIIEPLREEVQSILDKGGWQKSSLDKMVLLDSVIKESQRRKPLATLSMGRITITDARVSDGTVIPKGSTISVDAGLMWDQSIYTRPDEWDPYRFVKMRRESPTQQRLAELTTTAPEHLAFGHGMYACPGRFFAANEVKTALIKILLKYDIKFAEGVKPKVMMHGITMDPDRGVKLSVRRRGEDTDF</sequence>
<dbReference type="GO" id="GO:0005506">
    <property type="term" value="F:iron ion binding"/>
    <property type="evidence" value="ECO:0007669"/>
    <property type="project" value="InterPro"/>
</dbReference>
<dbReference type="PRINTS" id="PR00465">
    <property type="entry name" value="EP450IV"/>
</dbReference>
<dbReference type="CDD" id="cd11041">
    <property type="entry name" value="CYP503A1-like"/>
    <property type="match status" value="1"/>
</dbReference>
<reference evidence="9" key="2">
    <citation type="submission" date="2023-05" db="EMBL/GenBank/DDBJ databases">
        <authorList>
            <consortium name="Lawrence Berkeley National Laboratory"/>
            <person name="Steindorff A."/>
            <person name="Hensen N."/>
            <person name="Bonometti L."/>
            <person name="Westerberg I."/>
            <person name="Brannstrom I.O."/>
            <person name="Guillou S."/>
            <person name="Cros-Aarteil S."/>
            <person name="Calhoun S."/>
            <person name="Haridas S."/>
            <person name="Kuo A."/>
            <person name="Mondo S."/>
            <person name="Pangilinan J."/>
            <person name="Riley R."/>
            <person name="Labutti K."/>
            <person name="Andreopoulos B."/>
            <person name="Lipzen A."/>
            <person name="Chen C."/>
            <person name="Yanf M."/>
            <person name="Daum C."/>
            <person name="Ng V."/>
            <person name="Clum A."/>
            <person name="Ohm R."/>
            <person name="Martin F."/>
            <person name="Silar P."/>
            <person name="Natvig D."/>
            <person name="Lalanne C."/>
            <person name="Gautier V."/>
            <person name="Ament-Velasquez S.L."/>
            <person name="Kruys A."/>
            <person name="Hutchinson M.I."/>
            <person name="Powell A.J."/>
            <person name="Barry K."/>
            <person name="Miller A.N."/>
            <person name="Grigoriev I.V."/>
            <person name="Debuchy R."/>
            <person name="Gladieux P."/>
            <person name="Thoren M.H."/>
            <person name="Johannesson H."/>
        </authorList>
    </citation>
    <scope>NUCLEOTIDE SEQUENCE</scope>
    <source>
        <strain evidence="9">PSN293</strain>
    </source>
</reference>
<feature type="binding site" description="axial binding residue" evidence="8">
    <location>
        <position position="492"/>
    </location>
    <ligand>
        <name>heme</name>
        <dbReference type="ChEBI" id="CHEBI:30413"/>
    </ligand>
    <ligandPart>
        <name>Fe</name>
        <dbReference type="ChEBI" id="CHEBI:18248"/>
    </ligandPart>
</feature>
<dbReference type="GO" id="GO:0016705">
    <property type="term" value="F:oxidoreductase activity, acting on paired donors, with incorporation or reduction of molecular oxygen"/>
    <property type="evidence" value="ECO:0007669"/>
    <property type="project" value="InterPro"/>
</dbReference>
<proteinExistence type="inferred from homology"/>
<dbReference type="SUPFAM" id="SSF48264">
    <property type="entry name" value="Cytochrome P450"/>
    <property type="match status" value="1"/>
</dbReference>
<evidence type="ECO:0000256" key="5">
    <source>
        <dbReference type="ARBA" id="ARBA00023002"/>
    </source>
</evidence>
<evidence type="ECO:0000313" key="10">
    <source>
        <dbReference type="Proteomes" id="UP001301769"/>
    </source>
</evidence>
<evidence type="ECO:0000256" key="1">
    <source>
        <dbReference type="ARBA" id="ARBA00001971"/>
    </source>
</evidence>
<keyword evidence="6 8" id="KW-0408">Iron</keyword>
<evidence type="ECO:0000256" key="3">
    <source>
        <dbReference type="ARBA" id="ARBA00022617"/>
    </source>
</evidence>
<evidence type="ECO:0000256" key="8">
    <source>
        <dbReference type="PIRSR" id="PIRSR602403-1"/>
    </source>
</evidence>
<dbReference type="GO" id="GO:0004497">
    <property type="term" value="F:monooxygenase activity"/>
    <property type="evidence" value="ECO:0007669"/>
    <property type="project" value="UniProtKB-KW"/>
</dbReference>
<accession>A0AAN6Y3D7</accession>
<comment type="caution">
    <text evidence="9">The sequence shown here is derived from an EMBL/GenBank/DDBJ whole genome shotgun (WGS) entry which is preliminary data.</text>
</comment>
<dbReference type="Gene3D" id="1.10.630.10">
    <property type="entry name" value="Cytochrome P450"/>
    <property type="match status" value="1"/>
</dbReference>
<comment type="cofactor">
    <cofactor evidence="1 8">
        <name>heme</name>
        <dbReference type="ChEBI" id="CHEBI:30413"/>
    </cofactor>
</comment>
<dbReference type="Proteomes" id="UP001301769">
    <property type="component" value="Unassembled WGS sequence"/>
</dbReference>
<evidence type="ECO:0000256" key="2">
    <source>
        <dbReference type="ARBA" id="ARBA00010617"/>
    </source>
</evidence>
<evidence type="ECO:0000256" key="6">
    <source>
        <dbReference type="ARBA" id="ARBA00023004"/>
    </source>
</evidence>
<dbReference type="AlphaFoldDB" id="A0AAN6Y3D7"/>
<keyword evidence="7 9" id="KW-0503">Monooxygenase</keyword>
<evidence type="ECO:0000256" key="4">
    <source>
        <dbReference type="ARBA" id="ARBA00022723"/>
    </source>
</evidence>
<comment type="similarity">
    <text evidence="2">Belongs to the cytochrome P450 family.</text>
</comment>
<protein>
    <submittedName>
        <fullName evidence="9">Cytochrome P450 monooxygenase sdnQ</fullName>
    </submittedName>
</protein>
<dbReference type="EMBL" id="MU858170">
    <property type="protein sequence ID" value="KAK4210616.1"/>
    <property type="molecule type" value="Genomic_DNA"/>
</dbReference>
<keyword evidence="10" id="KW-1185">Reference proteome</keyword>
<dbReference type="PANTHER" id="PTHR46206">
    <property type="entry name" value="CYTOCHROME P450"/>
    <property type="match status" value="1"/>
</dbReference>
<dbReference type="PANTHER" id="PTHR46206:SF2">
    <property type="entry name" value="CYTOCHROME P450 MONOOXYGENASE AUSG-RELATED"/>
    <property type="match status" value="1"/>
</dbReference>
<keyword evidence="5" id="KW-0560">Oxidoreductase</keyword>
<reference evidence="9" key="1">
    <citation type="journal article" date="2023" name="Mol. Phylogenet. Evol.">
        <title>Genome-scale phylogeny and comparative genomics of the fungal order Sordariales.</title>
        <authorList>
            <person name="Hensen N."/>
            <person name="Bonometti L."/>
            <person name="Westerberg I."/>
            <person name="Brannstrom I.O."/>
            <person name="Guillou S."/>
            <person name="Cros-Aarteil S."/>
            <person name="Calhoun S."/>
            <person name="Haridas S."/>
            <person name="Kuo A."/>
            <person name="Mondo S."/>
            <person name="Pangilinan J."/>
            <person name="Riley R."/>
            <person name="LaButti K."/>
            <person name="Andreopoulos B."/>
            <person name="Lipzen A."/>
            <person name="Chen C."/>
            <person name="Yan M."/>
            <person name="Daum C."/>
            <person name="Ng V."/>
            <person name="Clum A."/>
            <person name="Steindorff A."/>
            <person name="Ohm R.A."/>
            <person name="Martin F."/>
            <person name="Silar P."/>
            <person name="Natvig D.O."/>
            <person name="Lalanne C."/>
            <person name="Gautier V."/>
            <person name="Ament-Velasquez S.L."/>
            <person name="Kruys A."/>
            <person name="Hutchinson M.I."/>
            <person name="Powell A.J."/>
            <person name="Barry K."/>
            <person name="Miller A.N."/>
            <person name="Grigoriev I.V."/>
            <person name="Debuchy R."/>
            <person name="Gladieux P."/>
            <person name="Hiltunen Thoren M."/>
            <person name="Johannesson H."/>
        </authorList>
    </citation>
    <scope>NUCLEOTIDE SEQUENCE</scope>
    <source>
        <strain evidence="9">PSN293</strain>
    </source>
</reference>